<comment type="caution">
    <text evidence="2">The sequence shown here is derived from an EMBL/GenBank/DDBJ whole genome shotgun (WGS) entry which is preliminary data.</text>
</comment>
<proteinExistence type="predicted"/>
<accession>A0A0G1XWT1</accession>
<gene>
    <name evidence="2" type="ORF">UY83_C0006G0080</name>
</gene>
<feature type="transmembrane region" description="Helical" evidence="1">
    <location>
        <begin position="6"/>
        <end position="31"/>
    </location>
</feature>
<feature type="transmembrane region" description="Helical" evidence="1">
    <location>
        <begin position="52"/>
        <end position="73"/>
    </location>
</feature>
<name>A0A0G1XWT1_9BACT</name>
<evidence type="ECO:0000256" key="1">
    <source>
        <dbReference type="SAM" id="Phobius"/>
    </source>
</evidence>
<evidence type="ECO:0000313" key="3">
    <source>
        <dbReference type="Proteomes" id="UP000034740"/>
    </source>
</evidence>
<keyword evidence="1" id="KW-0472">Membrane</keyword>
<reference evidence="2 3" key="1">
    <citation type="journal article" date="2015" name="Nature">
        <title>rRNA introns, odd ribosomes, and small enigmatic genomes across a large radiation of phyla.</title>
        <authorList>
            <person name="Brown C.T."/>
            <person name="Hug L.A."/>
            <person name="Thomas B.C."/>
            <person name="Sharon I."/>
            <person name="Castelle C.J."/>
            <person name="Singh A."/>
            <person name="Wilkins M.J."/>
            <person name="Williams K.H."/>
            <person name="Banfield J.F."/>
        </authorList>
    </citation>
    <scope>NUCLEOTIDE SEQUENCE [LARGE SCALE GENOMIC DNA]</scope>
</reference>
<dbReference type="EMBL" id="LCRO01000006">
    <property type="protein sequence ID" value="KKW35603.1"/>
    <property type="molecule type" value="Genomic_DNA"/>
</dbReference>
<keyword evidence="1" id="KW-1133">Transmembrane helix</keyword>
<keyword evidence="1" id="KW-0812">Transmembrane</keyword>
<evidence type="ECO:0000313" key="2">
    <source>
        <dbReference type="EMBL" id="KKW35603.1"/>
    </source>
</evidence>
<dbReference type="AlphaFoldDB" id="A0A0G1XWT1"/>
<protein>
    <submittedName>
        <fullName evidence="2">Uncharacterized protein</fullName>
    </submittedName>
</protein>
<dbReference type="Proteomes" id="UP000034740">
    <property type="component" value="Unassembled WGS sequence"/>
</dbReference>
<sequence>MTLANLVGVLIGLVNNIIPVLVTIALAFFIAGGIRFIYKSGDARGHGADKTILAWGLIALFILVSVWGILALLRQSFNL</sequence>
<organism evidence="2 3">
    <name type="scientific">Candidatus Adlerbacteria bacterium GW2011_GWA1_54_10</name>
    <dbReference type="NCBI Taxonomy" id="1618605"/>
    <lineage>
        <taxon>Bacteria</taxon>
        <taxon>Candidatus Adleribacteriota</taxon>
    </lineage>
</organism>